<dbReference type="STRING" id="32040.SAMN04489710_105348"/>
<dbReference type="AlphaFoldDB" id="A0A1I1V244"/>
<proteinExistence type="predicted"/>
<dbReference type="OrthoDB" id="8912009at2"/>
<name>A0A1I1V244_9BURK</name>
<evidence type="ECO:0000256" key="1">
    <source>
        <dbReference type="SAM" id="MobiDB-lite"/>
    </source>
</evidence>
<gene>
    <name evidence="2" type="ORF">SAMN04489710_105348</name>
</gene>
<dbReference type="EMBL" id="FOMQ01000005">
    <property type="protein sequence ID" value="SFD75143.1"/>
    <property type="molecule type" value="Genomic_DNA"/>
</dbReference>
<dbReference type="RefSeq" id="WP_092951783.1">
    <property type="nucleotide sequence ID" value="NZ_FOMQ01000005.1"/>
</dbReference>
<evidence type="ECO:0000313" key="3">
    <source>
        <dbReference type="Proteomes" id="UP000199517"/>
    </source>
</evidence>
<organism evidence="2 3">
    <name type="scientific">Paracidovorax konjaci</name>
    <dbReference type="NCBI Taxonomy" id="32040"/>
    <lineage>
        <taxon>Bacteria</taxon>
        <taxon>Pseudomonadati</taxon>
        <taxon>Pseudomonadota</taxon>
        <taxon>Betaproteobacteria</taxon>
        <taxon>Burkholderiales</taxon>
        <taxon>Comamonadaceae</taxon>
        <taxon>Paracidovorax</taxon>
    </lineage>
</organism>
<evidence type="ECO:0000313" key="2">
    <source>
        <dbReference type="EMBL" id="SFD75143.1"/>
    </source>
</evidence>
<accession>A0A1I1V244</accession>
<dbReference type="Proteomes" id="UP000199517">
    <property type="component" value="Unassembled WGS sequence"/>
</dbReference>
<keyword evidence="3" id="KW-1185">Reference proteome</keyword>
<feature type="compositionally biased region" description="Low complexity" evidence="1">
    <location>
        <begin position="49"/>
        <end position="59"/>
    </location>
</feature>
<protein>
    <submittedName>
        <fullName evidence="2">Uncharacterized protein</fullName>
    </submittedName>
</protein>
<feature type="compositionally biased region" description="Basic and acidic residues" evidence="1">
    <location>
        <begin position="12"/>
        <end position="43"/>
    </location>
</feature>
<sequence>MSDKQQPGTGKVENDHNSQGHQEPTQKNEGQRTPQSRHDRDAHIGSGNQVQSRQGQAGSSQGGQRGG</sequence>
<feature type="region of interest" description="Disordered" evidence="1">
    <location>
        <begin position="1"/>
        <end position="67"/>
    </location>
</feature>
<reference evidence="3" key="1">
    <citation type="submission" date="2016-10" db="EMBL/GenBank/DDBJ databases">
        <authorList>
            <person name="Varghese N."/>
            <person name="Submissions S."/>
        </authorList>
    </citation>
    <scope>NUCLEOTIDE SEQUENCE [LARGE SCALE GENOMIC DNA]</scope>
    <source>
        <strain evidence="3">DSM 7481</strain>
    </source>
</reference>